<name>A0A2P6QN13_ROSCH</name>
<gene>
    <name evidence="1" type="ORF">RchiOBHm_Chr5g0081301</name>
</gene>
<dbReference type="Proteomes" id="UP000238479">
    <property type="component" value="Chromosome 5"/>
</dbReference>
<accession>A0A2P6QN13</accession>
<sequence length="85" mass="10112">MTPSFFSLLPDTCFSLLPDTCLPSQNSRVFLLDTWSAAQSSLLRCTERWRKRERERERRRWYCSLASTIRILSTWREASIYSNIC</sequence>
<evidence type="ECO:0000313" key="2">
    <source>
        <dbReference type="Proteomes" id="UP000238479"/>
    </source>
</evidence>
<dbReference type="Gramene" id="PRQ35555">
    <property type="protein sequence ID" value="PRQ35555"/>
    <property type="gene ID" value="RchiOBHm_Chr5g0081301"/>
</dbReference>
<comment type="caution">
    <text evidence="1">The sequence shown here is derived from an EMBL/GenBank/DDBJ whole genome shotgun (WGS) entry which is preliminary data.</text>
</comment>
<dbReference type="EMBL" id="PDCK01000043">
    <property type="protein sequence ID" value="PRQ35555.1"/>
    <property type="molecule type" value="Genomic_DNA"/>
</dbReference>
<proteinExistence type="predicted"/>
<protein>
    <submittedName>
        <fullName evidence="1">Uncharacterized protein</fullName>
    </submittedName>
</protein>
<dbReference type="AlphaFoldDB" id="A0A2P6QN13"/>
<reference evidence="1 2" key="1">
    <citation type="journal article" date="2018" name="Nat. Genet.">
        <title>The Rosa genome provides new insights in the design of modern roses.</title>
        <authorList>
            <person name="Bendahmane M."/>
        </authorList>
    </citation>
    <scope>NUCLEOTIDE SEQUENCE [LARGE SCALE GENOMIC DNA]</scope>
    <source>
        <strain evidence="2">cv. Old Blush</strain>
    </source>
</reference>
<keyword evidence="2" id="KW-1185">Reference proteome</keyword>
<organism evidence="1 2">
    <name type="scientific">Rosa chinensis</name>
    <name type="common">China rose</name>
    <dbReference type="NCBI Taxonomy" id="74649"/>
    <lineage>
        <taxon>Eukaryota</taxon>
        <taxon>Viridiplantae</taxon>
        <taxon>Streptophyta</taxon>
        <taxon>Embryophyta</taxon>
        <taxon>Tracheophyta</taxon>
        <taxon>Spermatophyta</taxon>
        <taxon>Magnoliopsida</taxon>
        <taxon>eudicotyledons</taxon>
        <taxon>Gunneridae</taxon>
        <taxon>Pentapetalae</taxon>
        <taxon>rosids</taxon>
        <taxon>fabids</taxon>
        <taxon>Rosales</taxon>
        <taxon>Rosaceae</taxon>
        <taxon>Rosoideae</taxon>
        <taxon>Rosoideae incertae sedis</taxon>
        <taxon>Rosa</taxon>
    </lineage>
</organism>
<evidence type="ECO:0000313" key="1">
    <source>
        <dbReference type="EMBL" id="PRQ35555.1"/>
    </source>
</evidence>